<feature type="compositionally biased region" description="Basic and acidic residues" evidence="1">
    <location>
        <begin position="241"/>
        <end position="251"/>
    </location>
</feature>
<gene>
    <name evidence="3" type="ORF">GCM10022255_004430</name>
</gene>
<dbReference type="PANTHER" id="PTHR43784">
    <property type="entry name" value="GDSL-LIKE LIPASE/ACYLHYDROLASE, PUTATIVE (AFU_ORTHOLOGUE AFUA_2G00820)-RELATED"/>
    <property type="match status" value="1"/>
</dbReference>
<dbReference type="Gene3D" id="3.40.50.1110">
    <property type="entry name" value="SGNH hydrolase"/>
    <property type="match status" value="1"/>
</dbReference>
<accession>A0ABP8CV61</accession>
<keyword evidence="4" id="KW-1185">Reference proteome</keyword>
<evidence type="ECO:0000313" key="4">
    <source>
        <dbReference type="Proteomes" id="UP001500620"/>
    </source>
</evidence>
<evidence type="ECO:0000256" key="1">
    <source>
        <dbReference type="SAM" id="MobiDB-lite"/>
    </source>
</evidence>
<organism evidence="3 4">
    <name type="scientific">Dactylosporangium darangshiense</name>
    <dbReference type="NCBI Taxonomy" id="579108"/>
    <lineage>
        <taxon>Bacteria</taxon>
        <taxon>Bacillati</taxon>
        <taxon>Actinomycetota</taxon>
        <taxon>Actinomycetes</taxon>
        <taxon>Micromonosporales</taxon>
        <taxon>Micromonosporaceae</taxon>
        <taxon>Dactylosporangium</taxon>
    </lineage>
</organism>
<feature type="domain" description="SGNH hydrolase-type esterase" evidence="2">
    <location>
        <begin position="10"/>
        <end position="184"/>
    </location>
</feature>
<dbReference type="InterPro" id="IPR053140">
    <property type="entry name" value="GDSL_Rv0518-like"/>
</dbReference>
<dbReference type="SUPFAM" id="SSF52266">
    <property type="entry name" value="SGNH hydrolase"/>
    <property type="match status" value="1"/>
</dbReference>
<dbReference type="Pfam" id="PF13472">
    <property type="entry name" value="Lipase_GDSL_2"/>
    <property type="match status" value="1"/>
</dbReference>
<comment type="caution">
    <text evidence="3">The sequence shown here is derived from an EMBL/GenBank/DDBJ whole genome shotgun (WGS) entry which is preliminary data.</text>
</comment>
<dbReference type="RefSeq" id="WP_380137444.1">
    <property type="nucleotide sequence ID" value="NZ_BAABAT010000001.1"/>
</dbReference>
<feature type="region of interest" description="Disordered" evidence="1">
    <location>
        <begin position="238"/>
        <end position="258"/>
    </location>
</feature>
<protein>
    <submittedName>
        <fullName evidence="3">SGNH/GDSL hydrolase family protein</fullName>
    </submittedName>
</protein>
<dbReference type="EMBL" id="BAABAT010000001">
    <property type="protein sequence ID" value="GAA4243824.1"/>
    <property type="molecule type" value="Genomic_DNA"/>
</dbReference>
<dbReference type="GO" id="GO:0016787">
    <property type="term" value="F:hydrolase activity"/>
    <property type="evidence" value="ECO:0007669"/>
    <property type="project" value="UniProtKB-KW"/>
</dbReference>
<dbReference type="InterPro" id="IPR013830">
    <property type="entry name" value="SGNH_hydro"/>
</dbReference>
<proteinExistence type="predicted"/>
<name>A0ABP8CV61_9ACTN</name>
<reference evidence="4" key="1">
    <citation type="journal article" date="2019" name="Int. J. Syst. Evol. Microbiol.">
        <title>The Global Catalogue of Microorganisms (GCM) 10K type strain sequencing project: providing services to taxonomists for standard genome sequencing and annotation.</title>
        <authorList>
            <consortium name="The Broad Institute Genomics Platform"/>
            <consortium name="The Broad Institute Genome Sequencing Center for Infectious Disease"/>
            <person name="Wu L."/>
            <person name="Ma J."/>
        </authorList>
    </citation>
    <scope>NUCLEOTIDE SEQUENCE [LARGE SCALE GENOMIC DNA]</scope>
    <source>
        <strain evidence="4">JCM 17441</strain>
    </source>
</reference>
<keyword evidence="3" id="KW-0378">Hydrolase</keyword>
<evidence type="ECO:0000313" key="3">
    <source>
        <dbReference type="EMBL" id="GAA4243824.1"/>
    </source>
</evidence>
<dbReference type="InterPro" id="IPR036514">
    <property type="entry name" value="SGNH_hydro_sf"/>
</dbReference>
<sequence>MARQWASFVAVGDSFTEGLDDPRPDGQGYRGWADLVAGVLANGSADFRYANLAVRGRLFDNIAAEQVPLAVAMKPDLISFAGGGNDALRRSFELDALVARFDRTIEKLCGTGADVVLFRWADMTGRMPGGKMLRPRVDLFNSAIESVGVKHGAHVVSLWDDTEFANPRLWGIDRLHLSPAGHRRVAAHVLTKLGVVCDPEWLAAPPPPEELSWVSRKAADAMWATQHLAPWVKRRLTGRSSGDRVTAKRPELAPLNEA</sequence>
<dbReference type="CDD" id="cd01832">
    <property type="entry name" value="SGNH_hydrolase_like_1"/>
    <property type="match status" value="1"/>
</dbReference>
<dbReference type="Proteomes" id="UP001500620">
    <property type="component" value="Unassembled WGS sequence"/>
</dbReference>
<evidence type="ECO:0000259" key="2">
    <source>
        <dbReference type="Pfam" id="PF13472"/>
    </source>
</evidence>
<dbReference type="PANTHER" id="PTHR43784:SF2">
    <property type="entry name" value="GDSL-LIKE LIPASE_ACYLHYDROLASE, PUTATIVE (AFU_ORTHOLOGUE AFUA_2G00820)-RELATED"/>
    <property type="match status" value="1"/>
</dbReference>